<evidence type="ECO:0000313" key="2">
    <source>
        <dbReference type="Proteomes" id="UP000011612"/>
    </source>
</evidence>
<protein>
    <submittedName>
        <fullName evidence="1">Uncharacterized protein</fullName>
    </submittedName>
</protein>
<organism evidence="1 2">
    <name type="scientific">Haloferax elongans ATCC BAA-1513</name>
    <dbReference type="NCBI Taxonomy" id="1230453"/>
    <lineage>
        <taxon>Archaea</taxon>
        <taxon>Methanobacteriati</taxon>
        <taxon>Methanobacteriota</taxon>
        <taxon>Stenosarchaea group</taxon>
        <taxon>Halobacteria</taxon>
        <taxon>Halobacteriales</taxon>
        <taxon>Haloferacaceae</taxon>
        <taxon>Haloferax</taxon>
    </lineage>
</organism>
<proteinExistence type="predicted"/>
<comment type="caution">
    <text evidence="1">The sequence shown here is derived from an EMBL/GenBank/DDBJ whole genome shotgun (WGS) entry which is preliminary data.</text>
</comment>
<accession>M0I075</accession>
<evidence type="ECO:0000313" key="1">
    <source>
        <dbReference type="EMBL" id="ELZ88789.1"/>
    </source>
</evidence>
<gene>
    <name evidence="1" type="ORF">C453_00960</name>
</gene>
<dbReference type="Proteomes" id="UP000011612">
    <property type="component" value="Unassembled WGS sequence"/>
</dbReference>
<keyword evidence="2" id="KW-1185">Reference proteome</keyword>
<dbReference type="EMBL" id="AOLK01000005">
    <property type="protein sequence ID" value="ELZ88789.1"/>
    <property type="molecule type" value="Genomic_DNA"/>
</dbReference>
<sequence>MVELAEKVEGNSRPSDLSKTAQRLIRVGLALRKSGIEPEFEGPFGLIKRPFATIKFGGETVTFGTQLTANVIEELTVSFTEKKHTAAREALRLGIIAVYLNDLDITGPLGGPRPFSNVNLSEHFDDEYGREALEEFRKYV</sequence>
<dbReference type="AlphaFoldDB" id="M0I075"/>
<name>M0I075_HALEO</name>
<reference evidence="1 2" key="1">
    <citation type="journal article" date="2014" name="PLoS Genet.">
        <title>Phylogenetically driven sequencing of extremely halophilic archaea reveals strategies for static and dynamic osmo-response.</title>
        <authorList>
            <person name="Becker E.A."/>
            <person name="Seitzer P.M."/>
            <person name="Tritt A."/>
            <person name="Larsen D."/>
            <person name="Krusor M."/>
            <person name="Yao A.I."/>
            <person name="Wu D."/>
            <person name="Madern D."/>
            <person name="Eisen J.A."/>
            <person name="Darling A.E."/>
            <person name="Facciotti M.T."/>
        </authorList>
    </citation>
    <scope>NUCLEOTIDE SEQUENCE [LARGE SCALE GENOMIC DNA]</scope>
    <source>
        <strain evidence="1 2">ATCC BAA-1513</strain>
    </source>
</reference>